<dbReference type="GO" id="GO:0006099">
    <property type="term" value="P:tricarboxylic acid cycle"/>
    <property type="evidence" value="ECO:0007669"/>
    <property type="project" value="TreeGrafter"/>
</dbReference>
<dbReference type="InterPro" id="IPR036714">
    <property type="entry name" value="SDH_sf"/>
</dbReference>
<organism evidence="5 6">
    <name type="scientific">Patiria miniata</name>
    <name type="common">Bat star</name>
    <name type="synonym">Asterina miniata</name>
    <dbReference type="NCBI Taxonomy" id="46514"/>
    <lineage>
        <taxon>Eukaryota</taxon>
        <taxon>Metazoa</taxon>
        <taxon>Echinodermata</taxon>
        <taxon>Eleutherozoa</taxon>
        <taxon>Asterozoa</taxon>
        <taxon>Asteroidea</taxon>
        <taxon>Valvatacea</taxon>
        <taxon>Valvatida</taxon>
        <taxon>Asterinidae</taxon>
        <taxon>Patiria</taxon>
    </lineage>
</organism>
<accession>A0A913ZJS3</accession>
<evidence type="ECO:0000256" key="3">
    <source>
        <dbReference type="ARBA" id="ARBA00023186"/>
    </source>
</evidence>
<sequence length="174" mass="20267">MQILTQSKMAASMVNQFLATSWRTASRFLLFQKIHLGSSSRLFTSSSNPIDPPLNAEIPIPEWKQPENESIELKRARLLYQSRKRGMLENGLLLSTFAARYLPALNDAQLEQYDQLINKPNNDWDIFHWVTEHKPTPDEYQGDVMDLLKEHVSNVNMESRIRQPDLPEEEIRKM</sequence>
<comment type="function">
    <text evidence="4">Plays an essential role in the assembly of succinate dehydrogenase (SDH), an enzyme complex (also referred to as respiratory complex II) that is a component of both the tricarboxylic acid (TCA) cycle and the mitochondrial electron transport chain, and which couples the oxidation of succinate to fumarate with the reduction of ubiquinone (coenzyme Q) to ubiquinol. Required for flavinylation (covalent attachment of FAD) of the flavoprotein subunit of the SDH catalytic dimer.</text>
</comment>
<dbReference type="InterPro" id="IPR028882">
    <property type="entry name" value="SDHAF2"/>
</dbReference>
<dbReference type="SUPFAM" id="SSF109910">
    <property type="entry name" value="YgfY-like"/>
    <property type="match status" value="1"/>
</dbReference>
<keyword evidence="3 4" id="KW-0143">Chaperone</keyword>
<dbReference type="OMA" id="YGKPQNP"/>
<dbReference type="GO" id="GO:0006121">
    <property type="term" value="P:mitochondrial electron transport, succinate to ubiquinone"/>
    <property type="evidence" value="ECO:0007669"/>
    <property type="project" value="UniProtKB-UniRule"/>
</dbReference>
<name>A0A913ZJS3_PATMI</name>
<evidence type="ECO:0000256" key="1">
    <source>
        <dbReference type="ARBA" id="ARBA00004305"/>
    </source>
</evidence>
<dbReference type="Gene3D" id="1.10.150.250">
    <property type="entry name" value="Flavinator of succinate dehydrogenase"/>
    <property type="match status" value="1"/>
</dbReference>
<dbReference type="Proteomes" id="UP000887568">
    <property type="component" value="Unplaced"/>
</dbReference>
<dbReference type="HAMAP" id="MF_03057">
    <property type="entry name" value="SDHAF2"/>
    <property type="match status" value="1"/>
</dbReference>
<protein>
    <recommendedName>
        <fullName evidence="4">Succinate dehydrogenase assembly factor 2, mitochondrial</fullName>
        <shortName evidence="4">SDH assembly factor 2</shortName>
        <shortName evidence="4">SDHAF2</shortName>
    </recommendedName>
</protein>
<dbReference type="RefSeq" id="XP_038051296.1">
    <property type="nucleotide sequence ID" value="XM_038195368.1"/>
</dbReference>
<comment type="subunit">
    <text evidence="4">Interacts with the flavoprotein subunit within the SDH catalytic dimer.</text>
</comment>
<dbReference type="PANTHER" id="PTHR12469">
    <property type="entry name" value="PROTEIN EMI5 HOMOLOG, MITOCHONDRIAL"/>
    <property type="match status" value="1"/>
</dbReference>
<proteinExistence type="inferred from homology"/>
<comment type="similarity">
    <text evidence="4">Belongs to the SDHAF2 family.</text>
</comment>
<dbReference type="CTD" id="54949"/>
<keyword evidence="6" id="KW-1185">Reference proteome</keyword>
<dbReference type="FunFam" id="1.10.150.250:FF:000002">
    <property type="entry name" value="Succinate dehydrogenase assembly factor 2, mitochondrial"/>
    <property type="match status" value="1"/>
</dbReference>
<dbReference type="GO" id="GO:0034553">
    <property type="term" value="P:mitochondrial respiratory chain complex II assembly"/>
    <property type="evidence" value="ECO:0007669"/>
    <property type="project" value="TreeGrafter"/>
</dbReference>
<reference evidence="5" key="1">
    <citation type="submission" date="2022-11" db="UniProtKB">
        <authorList>
            <consortium name="EnsemblMetazoa"/>
        </authorList>
    </citation>
    <scope>IDENTIFICATION</scope>
</reference>
<dbReference type="PANTHER" id="PTHR12469:SF2">
    <property type="entry name" value="SUCCINATE DEHYDROGENASE ASSEMBLY FACTOR 2, MITOCHONDRIAL"/>
    <property type="match status" value="1"/>
</dbReference>
<dbReference type="OrthoDB" id="284292at2759"/>
<evidence type="ECO:0000256" key="2">
    <source>
        <dbReference type="ARBA" id="ARBA00023128"/>
    </source>
</evidence>
<dbReference type="Pfam" id="PF03937">
    <property type="entry name" value="Sdh5"/>
    <property type="match status" value="1"/>
</dbReference>
<dbReference type="GeneID" id="119724352"/>
<dbReference type="InterPro" id="IPR005631">
    <property type="entry name" value="SDH"/>
</dbReference>
<evidence type="ECO:0000313" key="5">
    <source>
        <dbReference type="EnsemblMetazoa" id="XP_038051296.1"/>
    </source>
</evidence>
<comment type="subcellular location">
    <subcellularLocation>
        <location evidence="1 4">Mitochondrion matrix</location>
    </subcellularLocation>
</comment>
<keyword evidence="2 4" id="KW-0496">Mitochondrion</keyword>
<evidence type="ECO:0000256" key="4">
    <source>
        <dbReference type="HAMAP-Rule" id="MF_03057"/>
    </source>
</evidence>
<evidence type="ECO:0000313" key="6">
    <source>
        <dbReference type="Proteomes" id="UP000887568"/>
    </source>
</evidence>
<dbReference type="EnsemblMetazoa" id="XM_038195368.1">
    <property type="protein sequence ID" value="XP_038051296.1"/>
    <property type="gene ID" value="LOC119724352"/>
</dbReference>
<dbReference type="GO" id="GO:0005759">
    <property type="term" value="C:mitochondrial matrix"/>
    <property type="evidence" value="ECO:0007669"/>
    <property type="project" value="UniProtKB-SubCell"/>
</dbReference>
<dbReference type="AlphaFoldDB" id="A0A913ZJS3"/>